<keyword evidence="3" id="KW-0677">Repeat</keyword>
<reference evidence="7" key="1">
    <citation type="journal article" date="2023" name="Nat. Commun.">
        <title>Diploid and tetraploid genomes of Acorus and the evolution of monocots.</title>
        <authorList>
            <person name="Ma L."/>
            <person name="Liu K.W."/>
            <person name="Li Z."/>
            <person name="Hsiao Y.Y."/>
            <person name="Qi Y."/>
            <person name="Fu T."/>
            <person name="Tang G.D."/>
            <person name="Zhang D."/>
            <person name="Sun W.H."/>
            <person name="Liu D.K."/>
            <person name="Li Y."/>
            <person name="Chen G.Z."/>
            <person name="Liu X.D."/>
            <person name="Liao X.Y."/>
            <person name="Jiang Y.T."/>
            <person name="Yu X."/>
            <person name="Hao Y."/>
            <person name="Huang J."/>
            <person name="Zhao X.W."/>
            <person name="Ke S."/>
            <person name="Chen Y.Y."/>
            <person name="Wu W.L."/>
            <person name="Hsu J.L."/>
            <person name="Lin Y.F."/>
            <person name="Huang M.D."/>
            <person name="Li C.Y."/>
            <person name="Huang L."/>
            <person name="Wang Z.W."/>
            <person name="Zhao X."/>
            <person name="Zhong W.Y."/>
            <person name="Peng D.H."/>
            <person name="Ahmad S."/>
            <person name="Lan S."/>
            <person name="Zhang J.S."/>
            <person name="Tsai W.C."/>
            <person name="Van de Peer Y."/>
            <person name="Liu Z.J."/>
        </authorList>
    </citation>
    <scope>NUCLEOTIDE SEQUENCE</scope>
    <source>
        <strain evidence="7">CP</strain>
    </source>
</reference>
<dbReference type="InterPro" id="IPR036322">
    <property type="entry name" value="WD40_repeat_dom_sf"/>
</dbReference>
<dbReference type="SMART" id="SM00320">
    <property type="entry name" value="WD40"/>
    <property type="match status" value="7"/>
</dbReference>
<dbReference type="PROSITE" id="PS50082">
    <property type="entry name" value="WD_REPEATS_2"/>
    <property type="match status" value="3"/>
</dbReference>
<feature type="compositionally biased region" description="Acidic residues" evidence="6">
    <location>
        <begin position="51"/>
        <end position="60"/>
    </location>
</feature>
<dbReference type="InterPro" id="IPR039241">
    <property type="entry name" value="Rrp9-like"/>
</dbReference>
<comment type="subcellular location">
    <subcellularLocation>
        <location evidence="1">Nucleus</location>
    </subcellularLocation>
</comment>
<dbReference type="SUPFAM" id="SSF50978">
    <property type="entry name" value="WD40 repeat-like"/>
    <property type="match status" value="1"/>
</dbReference>
<dbReference type="EMBL" id="JAUJYO010000011">
    <property type="protein sequence ID" value="KAK1303594.1"/>
    <property type="molecule type" value="Genomic_DNA"/>
</dbReference>
<dbReference type="Proteomes" id="UP001180020">
    <property type="component" value="Unassembled WGS sequence"/>
</dbReference>
<dbReference type="PROSITE" id="PS50294">
    <property type="entry name" value="WD_REPEATS_REGION"/>
    <property type="match status" value="3"/>
</dbReference>
<dbReference type="AlphaFoldDB" id="A0AAV9DS15"/>
<dbReference type="InterPro" id="IPR020472">
    <property type="entry name" value="WD40_PAC1"/>
</dbReference>
<dbReference type="PANTHER" id="PTHR19865">
    <property type="entry name" value="U3 SMALL NUCLEOLAR RNA INTERACTING PROTEIN 2"/>
    <property type="match status" value="1"/>
</dbReference>
<feature type="region of interest" description="Disordered" evidence="6">
    <location>
        <begin position="1"/>
        <end position="80"/>
    </location>
</feature>
<evidence type="ECO:0000256" key="3">
    <source>
        <dbReference type="ARBA" id="ARBA00022737"/>
    </source>
</evidence>
<feature type="repeat" description="WD" evidence="5">
    <location>
        <begin position="264"/>
        <end position="305"/>
    </location>
</feature>
<evidence type="ECO:0000256" key="2">
    <source>
        <dbReference type="ARBA" id="ARBA00022574"/>
    </source>
</evidence>
<dbReference type="InterPro" id="IPR003006">
    <property type="entry name" value="Ig/MHC_CS"/>
</dbReference>
<organism evidence="7 8">
    <name type="scientific">Acorus calamus</name>
    <name type="common">Sweet flag</name>
    <dbReference type="NCBI Taxonomy" id="4465"/>
    <lineage>
        <taxon>Eukaryota</taxon>
        <taxon>Viridiplantae</taxon>
        <taxon>Streptophyta</taxon>
        <taxon>Embryophyta</taxon>
        <taxon>Tracheophyta</taxon>
        <taxon>Spermatophyta</taxon>
        <taxon>Magnoliopsida</taxon>
        <taxon>Liliopsida</taxon>
        <taxon>Acoraceae</taxon>
        <taxon>Acorus</taxon>
    </lineage>
</organism>
<proteinExistence type="predicted"/>
<dbReference type="PRINTS" id="PR00320">
    <property type="entry name" value="GPROTEINBRPT"/>
</dbReference>
<dbReference type="FunFam" id="2.130.10.10:FF:000509">
    <property type="entry name" value="U3 small nucleolar RNA-interacting protein"/>
    <property type="match status" value="1"/>
</dbReference>
<protein>
    <submittedName>
        <fullName evidence="7">Uncharacterized protein</fullName>
    </submittedName>
</protein>
<dbReference type="PANTHER" id="PTHR19865:SF0">
    <property type="entry name" value="U3 SMALL NUCLEOLAR RNA-INTERACTING PROTEIN 2"/>
    <property type="match status" value="1"/>
</dbReference>
<gene>
    <name evidence="7" type="ORF">QJS10_CPB11g01777</name>
</gene>
<dbReference type="PROSITE" id="PS00678">
    <property type="entry name" value="WD_REPEATS_1"/>
    <property type="match status" value="1"/>
</dbReference>
<dbReference type="PROSITE" id="PS00290">
    <property type="entry name" value="IG_MHC"/>
    <property type="match status" value="1"/>
</dbReference>
<dbReference type="GO" id="GO:0034511">
    <property type="term" value="F:U3 snoRNA binding"/>
    <property type="evidence" value="ECO:0007669"/>
    <property type="project" value="InterPro"/>
</dbReference>
<keyword evidence="8" id="KW-1185">Reference proteome</keyword>
<feature type="compositionally biased region" description="Basic residues" evidence="6">
    <location>
        <begin position="1"/>
        <end position="12"/>
    </location>
</feature>
<evidence type="ECO:0000313" key="7">
    <source>
        <dbReference type="EMBL" id="KAK1303594.1"/>
    </source>
</evidence>
<comment type="caution">
    <text evidence="7">The sequence shown here is derived from an EMBL/GenBank/DDBJ whole genome shotgun (WGS) entry which is preliminary data.</text>
</comment>
<dbReference type="InterPro" id="IPR015943">
    <property type="entry name" value="WD40/YVTN_repeat-like_dom_sf"/>
</dbReference>
<evidence type="ECO:0000256" key="6">
    <source>
        <dbReference type="SAM" id="MobiDB-lite"/>
    </source>
</evidence>
<dbReference type="InterPro" id="IPR019775">
    <property type="entry name" value="WD40_repeat_CS"/>
</dbReference>
<reference evidence="7" key="2">
    <citation type="submission" date="2023-06" db="EMBL/GenBank/DDBJ databases">
        <authorList>
            <person name="Ma L."/>
            <person name="Liu K.-W."/>
            <person name="Li Z."/>
            <person name="Hsiao Y.-Y."/>
            <person name="Qi Y."/>
            <person name="Fu T."/>
            <person name="Tang G."/>
            <person name="Zhang D."/>
            <person name="Sun W.-H."/>
            <person name="Liu D.-K."/>
            <person name="Li Y."/>
            <person name="Chen G.-Z."/>
            <person name="Liu X.-D."/>
            <person name="Liao X.-Y."/>
            <person name="Jiang Y.-T."/>
            <person name="Yu X."/>
            <person name="Hao Y."/>
            <person name="Huang J."/>
            <person name="Zhao X.-W."/>
            <person name="Ke S."/>
            <person name="Chen Y.-Y."/>
            <person name="Wu W.-L."/>
            <person name="Hsu J.-L."/>
            <person name="Lin Y.-F."/>
            <person name="Huang M.-D."/>
            <person name="Li C.-Y."/>
            <person name="Huang L."/>
            <person name="Wang Z.-W."/>
            <person name="Zhao X."/>
            <person name="Zhong W.-Y."/>
            <person name="Peng D.-H."/>
            <person name="Ahmad S."/>
            <person name="Lan S."/>
            <person name="Zhang J.-S."/>
            <person name="Tsai W.-C."/>
            <person name="Van De Peer Y."/>
            <person name="Liu Z.-J."/>
        </authorList>
    </citation>
    <scope>NUCLEOTIDE SEQUENCE</scope>
    <source>
        <strain evidence="7">CP</strain>
        <tissue evidence="7">Leaves</tissue>
    </source>
</reference>
<feature type="compositionally biased region" description="Acidic residues" evidence="6">
    <location>
        <begin position="104"/>
        <end position="118"/>
    </location>
</feature>
<keyword evidence="2 5" id="KW-0853">WD repeat</keyword>
<dbReference type="Gene3D" id="2.130.10.10">
    <property type="entry name" value="YVTN repeat-like/Quinoprotein amine dehydrogenase"/>
    <property type="match status" value="1"/>
</dbReference>
<keyword evidence="4" id="KW-0539">Nucleus</keyword>
<feature type="repeat" description="WD" evidence="5">
    <location>
        <begin position="222"/>
        <end position="263"/>
    </location>
</feature>
<dbReference type="InterPro" id="IPR001680">
    <property type="entry name" value="WD40_rpt"/>
</dbReference>
<sequence length="517" mass="57449">MNRKGNRGKPPSRSRGGGRGGAAKRNRETDDGFFEPVPEKQRRRRTRDEEIASDDDDDDDRAAAAVEAAESEEEEETVAEAKLRLAKARIEEIRQITRRVRGDDGEESEGDEEAEEEREGNRDSLIAGVLQREQLEGLGRVRRELASRVREPETADEFRCLVRHPQSVTAVALSEDDSRGYSASKDGKIIHWDVESGKSEKYTWPSEEVLVSHYARSPKNQSAKRSKNVLALAVSSDNRYLATGGLDRHVHLWDTRTLEHIQAFPGHKEAVSSLAFRLGTSELFSASFDRTIKSWNAEDRASMETIYGHQSDVLTIDCLHKERLLSVGRDRTMRYYNVSSGKHVVFRSSKSSLECCCFISDDQYLSGSDDGSIELWSIRKKKPVFIVKNAHTPPSTSGEHLNANLNGRIPNGDVTENGNYKAESSSAQSWVSSVSVCRGSDLAASGAGNGVVHLWSVESDAISIRPLYDLPLVGFVNSLAFAKSGRFLVAGVGQGVYWSIFFIKDFIYQVKTIGVTE</sequence>
<feature type="repeat" description="WD" evidence="5">
    <location>
        <begin position="161"/>
        <end position="202"/>
    </location>
</feature>
<evidence type="ECO:0000256" key="1">
    <source>
        <dbReference type="ARBA" id="ARBA00004123"/>
    </source>
</evidence>
<dbReference type="Pfam" id="PF00400">
    <property type="entry name" value="WD40"/>
    <property type="match status" value="4"/>
</dbReference>
<evidence type="ECO:0000256" key="5">
    <source>
        <dbReference type="PROSITE-ProRule" id="PRU00221"/>
    </source>
</evidence>
<evidence type="ECO:0000313" key="8">
    <source>
        <dbReference type="Proteomes" id="UP001180020"/>
    </source>
</evidence>
<feature type="compositionally biased region" description="Acidic residues" evidence="6">
    <location>
        <begin position="69"/>
        <end position="78"/>
    </location>
</feature>
<name>A0AAV9DS15_ACOCL</name>
<accession>A0AAV9DS15</accession>
<feature type="region of interest" description="Disordered" evidence="6">
    <location>
        <begin position="95"/>
        <end position="124"/>
    </location>
</feature>
<dbReference type="GO" id="GO:0032040">
    <property type="term" value="C:small-subunit processome"/>
    <property type="evidence" value="ECO:0007669"/>
    <property type="project" value="TreeGrafter"/>
</dbReference>
<evidence type="ECO:0000256" key="4">
    <source>
        <dbReference type="ARBA" id="ARBA00023242"/>
    </source>
</evidence>